<evidence type="ECO:0000313" key="3">
    <source>
        <dbReference type="Proteomes" id="UP001629246"/>
    </source>
</evidence>
<keyword evidence="3" id="KW-1185">Reference proteome</keyword>
<comment type="caution">
    <text evidence="2">The sequence shown here is derived from an EMBL/GenBank/DDBJ whole genome shotgun (WGS) entry which is preliminary data.</text>
</comment>
<evidence type="ECO:0000256" key="1">
    <source>
        <dbReference type="SAM" id="Phobius"/>
    </source>
</evidence>
<gene>
    <name evidence="2" type="ORF">PQR62_25510</name>
</gene>
<proteinExistence type="predicted"/>
<keyword evidence="1" id="KW-0812">Transmembrane</keyword>
<accession>A0ABW9AHB7</accession>
<dbReference type="Proteomes" id="UP001629246">
    <property type="component" value="Unassembled WGS sequence"/>
</dbReference>
<keyword evidence="1" id="KW-0472">Membrane</keyword>
<dbReference type="RefSeq" id="WP_408160887.1">
    <property type="nucleotide sequence ID" value="NZ_JAQQFM010000024.1"/>
</dbReference>
<name>A0ABW9AHB7_9BURK</name>
<dbReference type="EMBL" id="JAQQFM010000024">
    <property type="protein sequence ID" value="MFL9927649.1"/>
    <property type="molecule type" value="Genomic_DNA"/>
</dbReference>
<evidence type="ECO:0000313" key="2">
    <source>
        <dbReference type="EMBL" id="MFL9927649.1"/>
    </source>
</evidence>
<reference evidence="2 3" key="1">
    <citation type="journal article" date="2024" name="Chem. Sci.">
        <title>Discovery of megapolipeptins by genome mining of a Burkholderiales bacteria collection.</title>
        <authorList>
            <person name="Paulo B.S."/>
            <person name="Recchia M.J.J."/>
            <person name="Lee S."/>
            <person name="Fergusson C.H."/>
            <person name="Romanowski S.B."/>
            <person name="Hernandez A."/>
            <person name="Krull N."/>
            <person name="Liu D.Y."/>
            <person name="Cavanagh H."/>
            <person name="Bos A."/>
            <person name="Gray C.A."/>
            <person name="Murphy B.T."/>
            <person name="Linington R.G."/>
            <person name="Eustaquio A.S."/>
        </authorList>
    </citation>
    <scope>NUCLEOTIDE SEQUENCE [LARGE SCALE GENOMIC DNA]</scope>
    <source>
        <strain evidence="2 3">RL21-008-BIB-A</strain>
    </source>
</reference>
<sequence>MTEARRADQITRNRPDWITIALSIIIFILGVLPCAPNAEQAGNALSHRANLGVGCHIQAHIPSAGTLDGSYNDQTKINGGGFKVKYRFQKNQIEELPINIECVDVDNGRVNNGWARFDEYKNRWEAYFSGDDEDRRLLAPVTKVYQIQAINSRGYVITIDQTYGAPESRDRNMHFCLLRPPKALCGEAPVMRLNTPQNNALPYVLEVLKSVEFIDD</sequence>
<keyword evidence="1" id="KW-1133">Transmembrane helix</keyword>
<organism evidence="2 3">
    <name type="scientific">Herbaspirillum lusitanum</name>
    <dbReference type="NCBI Taxonomy" id="213312"/>
    <lineage>
        <taxon>Bacteria</taxon>
        <taxon>Pseudomonadati</taxon>
        <taxon>Pseudomonadota</taxon>
        <taxon>Betaproteobacteria</taxon>
        <taxon>Burkholderiales</taxon>
        <taxon>Oxalobacteraceae</taxon>
        <taxon>Herbaspirillum</taxon>
    </lineage>
</organism>
<protein>
    <submittedName>
        <fullName evidence="2">Uncharacterized protein</fullName>
    </submittedName>
</protein>
<feature type="transmembrane region" description="Helical" evidence="1">
    <location>
        <begin position="17"/>
        <end position="38"/>
    </location>
</feature>